<name>A0A0U3HMM1_9GAMM</name>
<keyword evidence="1" id="KW-0812">Transmembrane</keyword>
<feature type="transmembrane region" description="Helical" evidence="1">
    <location>
        <begin position="7"/>
        <end position="24"/>
    </location>
</feature>
<accession>A0A0U3HMM1</accession>
<keyword evidence="1" id="KW-1133">Transmembrane helix</keyword>
<proteinExistence type="predicted"/>
<protein>
    <submittedName>
        <fullName evidence="2">Uncharacterized protein</fullName>
    </submittedName>
</protein>
<dbReference type="RefSeq" id="WP_058795590.1">
    <property type="nucleotide sequence ID" value="NZ_CP013611.1"/>
</dbReference>
<organism evidence="2 3">
    <name type="scientific">Pseudoalteromonas rubra</name>
    <dbReference type="NCBI Taxonomy" id="43658"/>
    <lineage>
        <taxon>Bacteria</taxon>
        <taxon>Pseudomonadati</taxon>
        <taxon>Pseudomonadota</taxon>
        <taxon>Gammaproteobacteria</taxon>
        <taxon>Alteromonadales</taxon>
        <taxon>Pseudoalteromonadaceae</taxon>
        <taxon>Pseudoalteromonas</taxon>
    </lineage>
</organism>
<reference evidence="2 3" key="1">
    <citation type="submission" date="2015-12" db="EMBL/GenBank/DDBJ databases">
        <title>Complete genome sequence of Pseudoalteromonas rubra SCSIO 6842, harboring a conjugative plasmid.</title>
        <authorList>
            <person name="Li B."/>
            <person name="Wang X."/>
        </authorList>
    </citation>
    <scope>NUCLEOTIDE SEQUENCE [LARGE SCALE GENOMIC DNA]</scope>
    <source>
        <strain evidence="2 3">SCSIO 6842</strain>
    </source>
</reference>
<keyword evidence="1" id="KW-0472">Membrane</keyword>
<dbReference type="Proteomes" id="UP000069015">
    <property type="component" value="Chromosome 1"/>
</dbReference>
<evidence type="ECO:0000313" key="2">
    <source>
        <dbReference type="EMBL" id="ALU42168.1"/>
    </source>
</evidence>
<evidence type="ECO:0000313" key="3">
    <source>
        <dbReference type="Proteomes" id="UP000069015"/>
    </source>
</evidence>
<feature type="transmembrane region" description="Helical" evidence="1">
    <location>
        <begin position="30"/>
        <end position="47"/>
    </location>
</feature>
<dbReference type="KEGG" id="prr:AT705_03975"/>
<dbReference type="AlphaFoldDB" id="A0A0U3HMM1"/>
<evidence type="ECO:0000256" key="1">
    <source>
        <dbReference type="SAM" id="Phobius"/>
    </source>
</evidence>
<sequence length="102" mass="11506">MEQLKVVFALLGFFTGTCLILGVLTGHFHWASLLAGGFLYFISYMLWPSKKRGKRETESETMDVLESIIESPIDVISWLLRGLGRLFRFLLSTKGDGGDIDF</sequence>
<dbReference type="EMBL" id="CP013611">
    <property type="protein sequence ID" value="ALU42168.1"/>
    <property type="molecule type" value="Genomic_DNA"/>
</dbReference>
<gene>
    <name evidence="2" type="ORF">AT705_03975</name>
</gene>